<dbReference type="PATRIC" id="fig|1432052.3.peg.1531"/>
<organism evidence="1 3">
    <name type="scientific">Eisenbergiella tayi</name>
    <dbReference type="NCBI Taxonomy" id="1432052"/>
    <lineage>
        <taxon>Bacteria</taxon>
        <taxon>Bacillati</taxon>
        <taxon>Bacillota</taxon>
        <taxon>Clostridia</taxon>
        <taxon>Lachnospirales</taxon>
        <taxon>Lachnospiraceae</taxon>
        <taxon>Eisenbergiella</taxon>
    </lineage>
</organism>
<dbReference type="EMBL" id="MCGI01000001">
    <property type="protein sequence ID" value="ODM13679.1"/>
    <property type="molecule type" value="Genomic_DNA"/>
</dbReference>
<dbReference type="GeneID" id="93299887"/>
<dbReference type="RefSeq" id="WP_081329850.1">
    <property type="nucleotide sequence ID" value="NZ_DAWDRA010000276.1"/>
</dbReference>
<protein>
    <recommendedName>
        <fullName evidence="5">HD domain-containing protein</fullName>
    </recommendedName>
</protein>
<accession>A0A1E3A988</accession>
<name>A0A1E3A988_9FIRM</name>
<reference evidence="3 4" key="1">
    <citation type="submission" date="2016-07" db="EMBL/GenBank/DDBJ databases">
        <title>Characterization of isolates of Eisenbergiella tayi derived from blood cultures, using whole genome sequencing.</title>
        <authorList>
            <person name="Burdz T."/>
            <person name="Wiebe D."/>
            <person name="Huynh C."/>
            <person name="Bernard K."/>
        </authorList>
    </citation>
    <scope>NUCLEOTIDE SEQUENCE [LARGE SCALE GENOMIC DNA]</scope>
    <source>
        <strain evidence="1 3">NML 110608</strain>
        <strain evidence="2 4">NML 120489</strain>
    </source>
</reference>
<sequence>MTESIPEEMSPLWDIYNDGFPDFLAELLEAEELQRLKKVGMHCGCEYSSFPLFRFSSPYTRWIHSVGAGLIVWHFTFDVKQSIAGLLHDIATPVFAHVVDFMKGDHLKQESTEEYTRKLIEESEGIQKVLHKYGLSTEDVADYHRYPIADNDSPGLSADRLEYTLGNFYCREKKSPGEIRRIYRNLTTVLNEEGIPELAFTSSEEALTFTLGSLDNSRMFTADEDRFCMQYLADLLRKAVEWGILSESDLYTTEEQVLDKLLQDERAAGLWEEYTRFSQIRSSAEPVEGIYCVNVPSKLRYIDPLVVQEGIPVRISKICTQAAEAVREYLHTDFDRWISVSGEQECKQ</sequence>
<dbReference type="InterPro" id="IPR003607">
    <property type="entry name" value="HD/PDEase_dom"/>
</dbReference>
<dbReference type="Proteomes" id="UP000094067">
    <property type="component" value="Unassembled WGS sequence"/>
</dbReference>
<evidence type="ECO:0008006" key="5">
    <source>
        <dbReference type="Google" id="ProtNLM"/>
    </source>
</evidence>
<dbReference type="AlphaFoldDB" id="A0A1E3A988"/>
<evidence type="ECO:0000313" key="4">
    <source>
        <dbReference type="Proteomes" id="UP000095003"/>
    </source>
</evidence>
<evidence type="ECO:0000313" key="1">
    <source>
        <dbReference type="EMBL" id="ODM05334.1"/>
    </source>
</evidence>
<dbReference type="Proteomes" id="UP000095003">
    <property type="component" value="Unassembled WGS sequence"/>
</dbReference>
<evidence type="ECO:0000313" key="2">
    <source>
        <dbReference type="EMBL" id="ODM13679.1"/>
    </source>
</evidence>
<dbReference type="EMBL" id="MCGH01000002">
    <property type="protein sequence ID" value="ODM05334.1"/>
    <property type="molecule type" value="Genomic_DNA"/>
</dbReference>
<proteinExistence type="predicted"/>
<dbReference type="CDD" id="cd00077">
    <property type="entry name" value="HDc"/>
    <property type="match status" value="1"/>
</dbReference>
<evidence type="ECO:0000313" key="3">
    <source>
        <dbReference type="Proteomes" id="UP000094067"/>
    </source>
</evidence>
<dbReference type="SUPFAM" id="SSF109604">
    <property type="entry name" value="HD-domain/PDEase-like"/>
    <property type="match status" value="1"/>
</dbReference>
<gene>
    <name evidence="2" type="ORF">BEH84_01398</name>
    <name evidence="1" type="ORF">BEI61_01219</name>
</gene>
<dbReference type="Gene3D" id="1.10.3210.10">
    <property type="entry name" value="Hypothetical protein af1432"/>
    <property type="match status" value="1"/>
</dbReference>
<comment type="caution">
    <text evidence="1">The sequence shown here is derived from an EMBL/GenBank/DDBJ whole genome shotgun (WGS) entry which is preliminary data.</text>
</comment>